<dbReference type="AlphaFoldDB" id="A0A2S2Q8E7"/>
<keyword evidence="1" id="KW-0812">Transmembrane</keyword>
<dbReference type="PANTHER" id="PTHR45749:SF37">
    <property type="entry name" value="OS05G0311600 PROTEIN"/>
    <property type="match status" value="1"/>
</dbReference>
<evidence type="ECO:0000256" key="1">
    <source>
        <dbReference type="SAM" id="Phobius"/>
    </source>
</evidence>
<dbReference type="Pfam" id="PF05699">
    <property type="entry name" value="Dimer_Tnp_hAT"/>
    <property type="match status" value="1"/>
</dbReference>
<dbReference type="EMBL" id="GGMS01004802">
    <property type="protein sequence ID" value="MBY74005.1"/>
    <property type="molecule type" value="Transcribed_RNA"/>
</dbReference>
<dbReference type="InterPro" id="IPR008906">
    <property type="entry name" value="HATC_C_dom"/>
</dbReference>
<sequence length="109" mass="12494">MLYDIILNKSKTTKEIAEMLLIEHSPLITTYPNVCIAFILYLTLSIKFAAVERSFSKLKITKNYLLSTMAEERLNGLANISIENVRARKLNLEEVIDKFALTKARKKCI</sequence>
<feature type="transmembrane region" description="Helical" evidence="1">
    <location>
        <begin position="30"/>
        <end position="50"/>
    </location>
</feature>
<dbReference type="OrthoDB" id="6619433at2759"/>
<name>A0A2S2Q8E7_9HEMI</name>
<accession>A0A2S2Q8E7</accession>
<organism evidence="3">
    <name type="scientific">Sipha flava</name>
    <name type="common">yellow sugarcane aphid</name>
    <dbReference type="NCBI Taxonomy" id="143950"/>
    <lineage>
        <taxon>Eukaryota</taxon>
        <taxon>Metazoa</taxon>
        <taxon>Ecdysozoa</taxon>
        <taxon>Arthropoda</taxon>
        <taxon>Hexapoda</taxon>
        <taxon>Insecta</taxon>
        <taxon>Pterygota</taxon>
        <taxon>Neoptera</taxon>
        <taxon>Paraneoptera</taxon>
        <taxon>Hemiptera</taxon>
        <taxon>Sternorrhyncha</taxon>
        <taxon>Aphidomorpha</taxon>
        <taxon>Aphidoidea</taxon>
        <taxon>Aphididae</taxon>
        <taxon>Sipha</taxon>
    </lineage>
</organism>
<keyword evidence="1" id="KW-1133">Transmembrane helix</keyword>
<gene>
    <name evidence="3" type="primary">ZMYM1_101</name>
    <name evidence="3" type="ORF">g.1054</name>
</gene>
<proteinExistence type="predicted"/>
<dbReference type="GO" id="GO:0046983">
    <property type="term" value="F:protein dimerization activity"/>
    <property type="evidence" value="ECO:0007669"/>
    <property type="project" value="InterPro"/>
</dbReference>
<dbReference type="PANTHER" id="PTHR45749">
    <property type="match status" value="1"/>
</dbReference>
<feature type="domain" description="HAT C-terminal dimerisation" evidence="2">
    <location>
        <begin position="29"/>
        <end position="84"/>
    </location>
</feature>
<evidence type="ECO:0000259" key="2">
    <source>
        <dbReference type="Pfam" id="PF05699"/>
    </source>
</evidence>
<evidence type="ECO:0000313" key="3">
    <source>
        <dbReference type="EMBL" id="MBY74005.1"/>
    </source>
</evidence>
<reference evidence="3" key="1">
    <citation type="submission" date="2018-04" db="EMBL/GenBank/DDBJ databases">
        <title>Transcriptome assembly of Sipha flava.</title>
        <authorList>
            <person name="Scully E.D."/>
            <person name="Geib S.M."/>
            <person name="Palmer N.A."/>
            <person name="Koch K."/>
            <person name="Bradshaw J."/>
            <person name="Heng-Moss T."/>
            <person name="Sarath G."/>
        </authorList>
    </citation>
    <scope>NUCLEOTIDE SEQUENCE</scope>
</reference>
<protein>
    <submittedName>
        <fullName evidence="3">Zinc finger MYM-type protein 1</fullName>
    </submittedName>
</protein>
<keyword evidence="1" id="KW-0472">Membrane</keyword>